<feature type="region of interest" description="Disordered" evidence="1">
    <location>
        <begin position="44"/>
        <end position="65"/>
    </location>
</feature>
<protein>
    <recommendedName>
        <fullName evidence="5">Secreted protein</fullName>
    </recommendedName>
</protein>
<dbReference type="PROSITE" id="PS51257">
    <property type="entry name" value="PROKAR_LIPOPROTEIN"/>
    <property type="match status" value="1"/>
</dbReference>
<evidence type="ECO:0000256" key="1">
    <source>
        <dbReference type="SAM" id="MobiDB-lite"/>
    </source>
</evidence>
<feature type="compositionally biased region" description="Acidic residues" evidence="1">
    <location>
        <begin position="53"/>
        <end position="65"/>
    </location>
</feature>
<reference evidence="3 4" key="1">
    <citation type="submission" date="2019-02" db="EMBL/GenBank/DDBJ databases">
        <title>Deep-cultivation of Planctomycetes and their phenomic and genomic characterization uncovers novel biology.</title>
        <authorList>
            <person name="Wiegand S."/>
            <person name="Jogler M."/>
            <person name="Boedeker C."/>
            <person name="Pinto D."/>
            <person name="Vollmers J."/>
            <person name="Rivas-Marin E."/>
            <person name="Kohn T."/>
            <person name="Peeters S.H."/>
            <person name="Heuer A."/>
            <person name="Rast P."/>
            <person name="Oberbeckmann S."/>
            <person name="Bunk B."/>
            <person name="Jeske O."/>
            <person name="Meyerdierks A."/>
            <person name="Storesund J.E."/>
            <person name="Kallscheuer N."/>
            <person name="Luecker S."/>
            <person name="Lage O.M."/>
            <person name="Pohl T."/>
            <person name="Merkel B.J."/>
            <person name="Hornburger P."/>
            <person name="Mueller R.-W."/>
            <person name="Bruemmer F."/>
            <person name="Labrenz M."/>
            <person name="Spormann A.M."/>
            <person name="Op den Camp H."/>
            <person name="Overmann J."/>
            <person name="Amann R."/>
            <person name="Jetten M.S.M."/>
            <person name="Mascher T."/>
            <person name="Medema M.H."/>
            <person name="Devos D.P."/>
            <person name="Kaster A.-K."/>
            <person name="Ovreas L."/>
            <person name="Rohde M."/>
            <person name="Galperin M.Y."/>
            <person name="Jogler C."/>
        </authorList>
    </citation>
    <scope>NUCLEOTIDE SEQUENCE [LARGE SCALE GENOMIC DNA]</scope>
    <source>
        <strain evidence="3 4">TBK1r</strain>
    </source>
</reference>
<name>A0ABX5XPZ7_9BACT</name>
<dbReference type="EMBL" id="CP036432">
    <property type="protein sequence ID" value="QDV84082.1"/>
    <property type="molecule type" value="Genomic_DNA"/>
</dbReference>
<dbReference type="RefSeq" id="WP_145211842.1">
    <property type="nucleotide sequence ID" value="NZ_CP036432.1"/>
</dbReference>
<feature type="signal peptide" evidence="2">
    <location>
        <begin position="1"/>
        <end position="21"/>
    </location>
</feature>
<dbReference type="Proteomes" id="UP000318081">
    <property type="component" value="Chromosome"/>
</dbReference>
<keyword evidence="2" id="KW-0732">Signal</keyword>
<keyword evidence="4" id="KW-1185">Reference proteome</keyword>
<feature type="chain" id="PRO_5045540558" description="Secreted protein" evidence="2">
    <location>
        <begin position="22"/>
        <end position="65"/>
    </location>
</feature>
<accession>A0ABX5XPZ7</accession>
<evidence type="ECO:0000256" key="2">
    <source>
        <dbReference type="SAM" id="SignalP"/>
    </source>
</evidence>
<sequence length="65" mass="6748">MKFSWINMTAASLLAGTLLFVGCGPSTEPTGPEEGSVQAYLDANPEAAARIDEDVDEGEDDGTGE</sequence>
<evidence type="ECO:0008006" key="5">
    <source>
        <dbReference type="Google" id="ProtNLM"/>
    </source>
</evidence>
<organism evidence="3 4">
    <name type="scientific">Stieleria magnilauensis</name>
    <dbReference type="NCBI Taxonomy" id="2527963"/>
    <lineage>
        <taxon>Bacteria</taxon>
        <taxon>Pseudomonadati</taxon>
        <taxon>Planctomycetota</taxon>
        <taxon>Planctomycetia</taxon>
        <taxon>Pirellulales</taxon>
        <taxon>Pirellulaceae</taxon>
        <taxon>Stieleria</taxon>
    </lineage>
</organism>
<evidence type="ECO:0000313" key="3">
    <source>
        <dbReference type="EMBL" id="QDV84082.1"/>
    </source>
</evidence>
<proteinExistence type="predicted"/>
<evidence type="ECO:0000313" key="4">
    <source>
        <dbReference type="Proteomes" id="UP000318081"/>
    </source>
</evidence>
<gene>
    <name evidence="3" type="ORF">TBK1r_30270</name>
</gene>